<protein>
    <submittedName>
        <fullName evidence="2">Uncharacterized protein</fullName>
    </submittedName>
</protein>
<accession>A0A2N5UKR2</accession>
<dbReference type="Proteomes" id="UP000235392">
    <property type="component" value="Unassembled WGS sequence"/>
</dbReference>
<comment type="caution">
    <text evidence="2">The sequence shown here is derived from an EMBL/GenBank/DDBJ whole genome shotgun (WGS) entry which is preliminary data.</text>
</comment>
<reference evidence="2 3" key="1">
    <citation type="submission" date="2017-11" db="EMBL/GenBank/DDBJ databases">
        <title>De novo assembly and phasing of dikaryotic genomes from two isolates of Puccinia coronata f. sp. avenae, the causal agent of oat crown rust.</title>
        <authorList>
            <person name="Miller M.E."/>
            <person name="Zhang Y."/>
            <person name="Omidvar V."/>
            <person name="Sperschneider J."/>
            <person name="Schwessinger B."/>
            <person name="Raley C."/>
            <person name="Palmer J.M."/>
            <person name="Garnica D."/>
            <person name="Upadhyaya N."/>
            <person name="Rathjen J."/>
            <person name="Taylor J.M."/>
            <person name="Park R.F."/>
            <person name="Dodds P.N."/>
            <person name="Hirsch C.D."/>
            <person name="Kianian S.F."/>
            <person name="Figueroa M."/>
        </authorList>
    </citation>
    <scope>NUCLEOTIDE SEQUENCE [LARGE SCALE GENOMIC DNA]</scope>
    <source>
        <strain evidence="2">12SD80</strain>
    </source>
</reference>
<feature type="region of interest" description="Disordered" evidence="1">
    <location>
        <begin position="1"/>
        <end position="22"/>
    </location>
</feature>
<evidence type="ECO:0000256" key="1">
    <source>
        <dbReference type="SAM" id="MobiDB-lite"/>
    </source>
</evidence>
<evidence type="ECO:0000313" key="3">
    <source>
        <dbReference type="Proteomes" id="UP000235392"/>
    </source>
</evidence>
<dbReference type="EMBL" id="PGCI01000129">
    <property type="protein sequence ID" value="PLW38352.1"/>
    <property type="molecule type" value="Genomic_DNA"/>
</dbReference>
<evidence type="ECO:0000313" key="2">
    <source>
        <dbReference type="EMBL" id="PLW38352.1"/>
    </source>
</evidence>
<organism evidence="2 3">
    <name type="scientific">Puccinia coronata f. sp. avenae</name>
    <dbReference type="NCBI Taxonomy" id="200324"/>
    <lineage>
        <taxon>Eukaryota</taxon>
        <taxon>Fungi</taxon>
        <taxon>Dikarya</taxon>
        <taxon>Basidiomycota</taxon>
        <taxon>Pucciniomycotina</taxon>
        <taxon>Pucciniomycetes</taxon>
        <taxon>Pucciniales</taxon>
        <taxon>Pucciniaceae</taxon>
        <taxon>Puccinia</taxon>
    </lineage>
</organism>
<sequence>MNRLYFTHGRSNTEQDPEEAGSNQWHNCIAKLANEMSAINPTLATSSQPPSASVLAGLHKFAPSLCIIPRSNAEYNIHDTTYTTCGHW</sequence>
<dbReference type="AlphaFoldDB" id="A0A2N5UKR2"/>
<gene>
    <name evidence="2" type="ORF">PCASD_10554</name>
</gene>
<proteinExistence type="predicted"/>
<name>A0A2N5UKR2_9BASI</name>